<name>A0ABN3VU90_9ACTN</name>
<proteinExistence type="predicted"/>
<dbReference type="CDD" id="cd01392">
    <property type="entry name" value="HTH_LacI"/>
    <property type="match status" value="1"/>
</dbReference>
<dbReference type="InterPro" id="IPR000843">
    <property type="entry name" value="HTH_LacI"/>
</dbReference>
<comment type="caution">
    <text evidence="6">The sequence shown here is derived from an EMBL/GenBank/DDBJ whole genome shotgun (WGS) entry which is preliminary data.</text>
</comment>
<dbReference type="SUPFAM" id="SSF53822">
    <property type="entry name" value="Periplasmic binding protein-like I"/>
    <property type="match status" value="1"/>
</dbReference>
<evidence type="ECO:0000256" key="2">
    <source>
        <dbReference type="ARBA" id="ARBA00023125"/>
    </source>
</evidence>
<dbReference type="EMBL" id="BAAAVI010000012">
    <property type="protein sequence ID" value="GAA2862487.1"/>
    <property type="molecule type" value="Genomic_DNA"/>
</dbReference>
<keyword evidence="7" id="KW-1185">Reference proteome</keyword>
<gene>
    <name evidence="6" type="ORF">GCM10010517_21440</name>
</gene>
<keyword evidence="1" id="KW-0805">Transcription regulation</keyword>
<dbReference type="InterPro" id="IPR010982">
    <property type="entry name" value="Lambda_DNA-bd_dom_sf"/>
</dbReference>
<evidence type="ECO:0000256" key="1">
    <source>
        <dbReference type="ARBA" id="ARBA00023015"/>
    </source>
</evidence>
<dbReference type="PROSITE" id="PS00356">
    <property type="entry name" value="HTH_LACI_1"/>
    <property type="match status" value="1"/>
</dbReference>
<protein>
    <submittedName>
        <fullName evidence="6">LacI family DNA-binding transcriptional regulator</fullName>
    </submittedName>
</protein>
<evidence type="ECO:0000313" key="7">
    <source>
        <dbReference type="Proteomes" id="UP001500831"/>
    </source>
</evidence>
<feature type="domain" description="HTH lacI-type" evidence="5">
    <location>
        <begin position="4"/>
        <end position="58"/>
    </location>
</feature>
<dbReference type="SMART" id="SM00354">
    <property type="entry name" value="HTH_LACI"/>
    <property type="match status" value="1"/>
</dbReference>
<dbReference type="Gene3D" id="3.40.50.2300">
    <property type="match status" value="2"/>
</dbReference>
<dbReference type="PROSITE" id="PS50932">
    <property type="entry name" value="HTH_LACI_2"/>
    <property type="match status" value="1"/>
</dbReference>
<accession>A0ABN3VU90</accession>
<evidence type="ECO:0000259" key="5">
    <source>
        <dbReference type="PROSITE" id="PS50932"/>
    </source>
</evidence>
<dbReference type="Pfam" id="PF13377">
    <property type="entry name" value="Peripla_BP_3"/>
    <property type="match status" value="1"/>
</dbReference>
<dbReference type="Gene3D" id="1.10.260.40">
    <property type="entry name" value="lambda repressor-like DNA-binding domains"/>
    <property type="match status" value="1"/>
</dbReference>
<reference evidence="6 7" key="1">
    <citation type="journal article" date="2019" name="Int. J. Syst. Evol. Microbiol.">
        <title>The Global Catalogue of Microorganisms (GCM) 10K type strain sequencing project: providing services to taxonomists for standard genome sequencing and annotation.</title>
        <authorList>
            <consortium name="The Broad Institute Genomics Platform"/>
            <consortium name="The Broad Institute Genome Sequencing Center for Infectious Disease"/>
            <person name="Wu L."/>
            <person name="Ma J."/>
        </authorList>
    </citation>
    <scope>NUCLEOTIDE SEQUENCE [LARGE SCALE GENOMIC DNA]</scope>
    <source>
        <strain evidence="6 7">JCM 6242</strain>
    </source>
</reference>
<feature type="region of interest" description="Disordered" evidence="4">
    <location>
        <begin position="325"/>
        <end position="368"/>
    </location>
</feature>
<sequence>MRRPTISDVARQAGVSKGAVSYALNGRPGVSESTRARILAIAEELGWRPSSAARALNGARAHTVGLALCRPARTLGMEPFFMELISGIEGELAARSYALTLQVVADHGQEIAVYRRWWGEGRIDGAILIDLHVGDPRVPELESLGLPAVVIGHPSESGTLLPVWSDDGGAVRETVEYLIALGHRRIARVAGLPRLVHTALRDRAFAEACDGAAEHVTVHTDYTGEAGARATRRLLSSPARPTAIVYDNDIMAVAGLSAAQDLRLDVPRDLSIVAWDDSPLSRVVRPPLTALSRDIPAYGGHAARRLLALIAGDSPGPFEDEAARLTLRGSTAPPARRGPGTPRPAAATGGPRRGPGKPPPGGTGGSRR</sequence>
<dbReference type="Proteomes" id="UP001500831">
    <property type="component" value="Unassembled WGS sequence"/>
</dbReference>
<dbReference type="InterPro" id="IPR046335">
    <property type="entry name" value="LacI/GalR-like_sensor"/>
</dbReference>
<evidence type="ECO:0000313" key="6">
    <source>
        <dbReference type="EMBL" id="GAA2862487.1"/>
    </source>
</evidence>
<dbReference type="CDD" id="cd06267">
    <property type="entry name" value="PBP1_LacI_sugar_binding-like"/>
    <property type="match status" value="1"/>
</dbReference>
<organism evidence="6 7">
    <name type="scientific">Streptosporangium fragile</name>
    <dbReference type="NCBI Taxonomy" id="46186"/>
    <lineage>
        <taxon>Bacteria</taxon>
        <taxon>Bacillati</taxon>
        <taxon>Actinomycetota</taxon>
        <taxon>Actinomycetes</taxon>
        <taxon>Streptosporangiales</taxon>
        <taxon>Streptosporangiaceae</taxon>
        <taxon>Streptosporangium</taxon>
    </lineage>
</organism>
<dbReference type="RefSeq" id="WP_344970152.1">
    <property type="nucleotide sequence ID" value="NZ_BAAAVI010000012.1"/>
</dbReference>
<dbReference type="InterPro" id="IPR028082">
    <property type="entry name" value="Peripla_BP_I"/>
</dbReference>
<dbReference type="GO" id="GO:0003677">
    <property type="term" value="F:DNA binding"/>
    <property type="evidence" value="ECO:0007669"/>
    <property type="project" value="UniProtKB-KW"/>
</dbReference>
<evidence type="ECO:0000256" key="4">
    <source>
        <dbReference type="SAM" id="MobiDB-lite"/>
    </source>
</evidence>
<evidence type="ECO:0000256" key="3">
    <source>
        <dbReference type="ARBA" id="ARBA00023163"/>
    </source>
</evidence>
<feature type="compositionally biased region" description="Low complexity" evidence="4">
    <location>
        <begin position="331"/>
        <end position="350"/>
    </location>
</feature>
<keyword evidence="2 6" id="KW-0238">DNA-binding</keyword>
<keyword evidence="3" id="KW-0804">Transcription</keyword>
<dbReference type="PANTHER" id="PTHR30146:SF155">
    <property type="entry name" value="ALANINE RACEMASE"/>
    <property type="match status" value="1"/>
</dbReference>
<dbReference type="PANTHER" id="PTHR30146">
    <property type="entry name" value="LACI-RELATED TRANSCRIPTIONAL REPRESSOR"/>
    <property type="match status" value="1"/>
</dbReference>
<dbReference type="Pfam" id="PF00356">
    <property type="entry name" value="LacI"/>
    <property type="match status" value="1"/>
</dbReference>
<dbReference type="SUPFAM" id="SSF47413">
    <property type="entry name" value="lambda repressor-like DNA-binding domains"/>
    <property type="match status" value="1"/>
</dbReference>